<comment type="function">
    <text evidence="1">May be involved in transcriptional regulation.</text>
</comment>
<evidence type="ECO:0000256" key="7">
    <source>
        <dbReference type="ARBA" id="ARBA00022833"/>
    </source>
</evidence>
<dbReference type="FunFam" id="3.30.160.60:FF:001249">
    <property type="entry name" value="CTCF"/>
    <property type="match status" value="1"/>
</dbReference>
<feature type="domain" description="C2H2-type" evidence="14">
    <location>
        <begin position="520"/>
        <end position="547"/>
    </location>
</feature>
<feature type="domain" description="C2H2-type" evidence="14">
    <location>
        <begin position="352"/>
        <end position="379"/>
    </location>
</feature>
<gene>
    <name evidence="15" type="primary">Zg57_12</name>
    <name evidence="15" type="ORF">GTO96_0004394</name>
</gene>
<feature type="compositionally biased region" description="Polar residues" evidence="13">
    <location>
        <begin position="210"/>
        <end position="233"/>
    </location>
</feature>
<dbReference type="InterPro" id="IPR013087">
    <property type="entry name" value="Znf_C2H2_type"/>
</dbReference>
<dbReference type="Proteomes" id="UP000886611">
    <property type="component" value="Unassembled WGS sequence"/>
</dbReference>
<dbReference type="GO" id="GO:0000978">
    <property type="term" value="F:RNA polymerase II cis-regulatory region sequence-specific DNA binding"/>
    <property type="evidence" value="ECO:0007669"/>
    <property type="project" value="TreeGrafter"/>
</dbReference>
<dbReference type="GO" id="GO:0008270">
    <property type="term" value="F:zinc ion binding"/>
    <property type="evidence" value="ECO:0007669"/>
    <property type="project" value="UniProtKB-KW"/>
</dbReference>
<dbReference type="InterPro" id="IPR036236">
    <property type="entry name" value="Znf_C2H2_sf"/>
</dbReference>
<dbReference type="GO" id="GO:0000981">
    <property type="term" value="F:DNA-binding transcription factor activity, RNA polymerase II-specific"/>
    <property type="evidence" value="ECO:0007669"/>
    <property type="project" value="TreeGrafter"/>
</dbReference>
<dbReference type="PROSITE" id="PS50157">
    <property type="entry name" value="ZINC_FINGER_C2H2_2"/>
    <property type="match status" value="10"/>
</dbReference>
<feature type="compositionally biased region" description="Basic and acidic residues" evidence="13">
    <location>
        <begin position="195"/>
        <end position="204"/>
    </location>
</feature>
<evidence type="ECO:0000256" key="4">
    <source>
        <dbReference type="ARBA" id="ARBA00022723"/>
    </source>
</evidence>
<dbReference type="SUPFAM" id="SSF57667">
    <property type="entry name" value="beta-beta-alpha zinc fingers"/>
    <property type="match status" value="5"/>
</dbReference>
<comment type="subcellular location">
    <subcellularLocation>
        <location evidence="2">Nucleus</location>
    </subcellularLocation>
</comment>
<evidence type="ECO:0000256" key="1">
    <source>
        <dbReference type="ARBA" id="ARBA00003767"/>
    </source>
</evidence>
<keyword evidence="6 12" id="KW-0863">Zinc-finger</keyword>
<feature type="domain" description="C2H2-type" evidence="14">
    <location>
        <begin position="464"/>
        <end position="491"/>
    </location>
</feature>
<evidence type="ECO:0000256" key="9">
    <source>
        <dbReference type="ARBA" id="ARBA00023125"/>
    </source>
</evidence>
<dbReference type="Gene3D" id="3.30.160.60">
    <property type="entry name" value="Classic Zinc Finger"/>
    <property type="match status" value="10"/>
</dbReference>
<feature type="domain" description="C2H2-type" evidence="14">
    <location>
        <begin position="576"/>
        <end position="604"/>
    </location>
</feature>
<keyword evidence="7" id="KW-0862">Zinc</keyword>
<evidence type="ECO:0000256" key="5">
    <source>
        <dbReference type="ARBA" id="ARBA00022737"/>
    </source>
</evidence>
<feature type="non-terminal residue" evidence="15">
    <location>
        <position position="1"/>
    </location>
</feature>
<dbReference type="EMBL" id="JAATIS010000220">
    <property type="protein sequence ID" value="KAG2469510.1"/>
    <property type="molecule type" value="Genomic_DNA"/>
</dbReference>
<organism evidence="15 16">
    <name type="scientific">Polypterus senegalus</name>
    <name type="common">Senegal bichir</name>
    <dbReference type="NCBI Taxonomy" id="55291"/>
    <lineage>
        <taxon>Eukaryota</taxon>
        <taxon>Metazoa</taxon>
        <taxon>Chordata</taxon>
        <taxon>Craniata</taxon>
        <taxon>Vertebrata</taxon>
        <taxon>Euteleostomi</taxon>
        <taxon>Actinopterygii</taxon>
        <taxon>Polypteriformes</taxon>
        <taxon>Polypteridae</taxon>
        <taxon>Polypterus</taxon>
    </lineage>
</organism>
<dbReference type="FunFam" id="3.30.160.60:FF:002343">
    <property type="entry name" value="Zinc finger protein 33A"/>
    <property type="match status" value="1"/>
</dbReference>
<dbReference type="SMART" id="SM00355">
    <property type="entry name" value="ZnF_C2H2"/>
    <property type="match status" value="10"/>
</dbReference>
<dbReference type="PANTHER" id="PTHR23235">
    <property type="entry name" value="KRUEPPEL-LIKE TRANSCRIPTION FACTOR"/>
    <property type="match status" value="1"/>
</dbReference>
<dbReference type="FunFam" id="3.30.160.60:FF:001498">
    <property type="entry name" value="Zinc finger protein 404"/>
    <property type="match status" value="1"/>
</dbReference>
<reference evidence="15 16" key="1">
    <citation type="journal article" date="2021" name="Cell">
        <title>Tracing the genetic footprints of vertebrate landing in non-teleost ray-finned fishes.</title>
        <authorList>
            <person name="Bi X."/>
            <person name="Wang K."/>
            <person name="Yang L."/>
            <person name="Pan H."/>
            <person name="Jiang H."/>
            <person name="Wei Q."/>
            <person name="Fang M."/>
            <person name="Yu H."/>
            <person name="Zhu C."/>
            <person name="Cai Y."/>
            <person name="He Y."/>
            <person name="Gan X."/>
            <person name="Zeng H."/>
            <person name="Yu D."/>
            <person name="Zhu Y."/>
            <person name="Jiang H."/>
            <person name="Qiu Q."/>
            <person name="Yang H."/>
            <person name="Zhang Y.E."/>
            <person name="Wang W."/>
            <person name="Zhu M."/>
            <person name="He S."/>
            <person name="Zhang G."/>
        </authorList>
    </citation>
    <scope>NUCLEOTIDE SEQUENCE [LARGE SCALE GENOMIC DNA]</scope>
    <source>
        <strain evidence="15">Bchr_013</strain>
    </source>
</reference>
<dbReference type="GO" id="GO:0005634">
    <property type="term" value="C:nucleus"/>
    <property type="evidence" value="ECO:0007669"/>
    <property type="project" value="UniProtKB-SubCell"/>
</dbReference>
<keyword evidence="5" id="KW-0677">Repeat</keyword>
<feature type="domain" description="C2H2-type" evidence="14">
    <location>
        <begin position="492"/>
        <end position="519"/>
    </location>
</feature>
<feature type="compositionally biased region" description="Basic and acidic residues" evidence="13">
    <location>
        <begin position="237"/>
        <end position="251"/>
    </location>
</feature>
<evidence type="ECO:0000256" key="13">
    <source>
        <dbReference type="SAM" id="MobiDB-lite"/>
    </source>
</evidence>
<evidence type="ECO:0000256" key="2">
    <source>
        <dbReference type="ARBA" id="ARBA00004123"/>
    </source>
</evidence>
<evidence type="ECO:0000256" key="3">
    <source>
        <dbReference type="ARBA" id="ARBA00006991"/>
    </source>
</evidence>
<dbReference type="GO" id="GO:0045596">
    <property type="term" value="P:negative regulation of cell differentiation"/>
    <property type="evidence" value="ECO:0007669"/>
    <property type="project" value="UniProtKB-ARBA"/>
</dbReference>
<feature type="domain" description="C2H2-type" evidence="14">
    <location>
        <begin position="408"/>
        <end position="435"/>
    </location>
</feature>
<keyword evidence="16" id="KW-1185">Reference proteome</keyword>
<evidence type="ECO:0000256" key="11">
    <source>
        <dbReference type="ARBA" id="ARBA00023242"/>
    </source>
</evidence>
<feature type="domain" description="C2H2-type" evidence="14">
    <location>
        <begin position="436"/>
        <end position="463"/>
    </location>
</feature>
<accession>A0A8X7XLM4</accession>
<dbReference type="Pfam" id="PF13912">
    <property type="entry name" value="zf-C2H2_6"/>
    <property type="match status" value="3"/>
</dbReference>
<sequence length="607" mass="69180">MRELTLWRSRIHVRNVAKDLHECTIFRSTEEFIKSNFSAHLDGILITFTSYVLEEETLLGTIQREKKVSFPVTVPVSGCDRRDPNAMARKTRNIKEEVDCEWGSVHPAQGSLSVKDEDCEQGAVHIKEETDEKPVISKMQKHKIMNRVEKEDLHLESLCHRGSKDGGVTGLVSPQSGNCSVQEYSVSVESGVDVDTKTSEEVSRRMARSRLSSTNQCGEDTPKSPSLSPSLCVQISLHDRQQRTPHDENIKKMTSGPQTLSPASLKFFPQPVVKQTKTGAINTQEQEQNSNSGALYVCQNQRKRLKRKSRFEGNRLNLTDQHQYCCSECGKQFLKKKPLEIHQRVHSGEKPYSCSECGKQFSYKSSLNTHMRTHTGEKPYWCSECGKGFFNNSRLRRHARIHSGEKPYCCPECGKRFCVKSNLQSHMNCHTRMKSYCCSECGAQFAFSSHLKNHQRVHTGEKPYCCLECGKQFSQIGALQTHKRIHTGEKPFCCCECSKRFSDKSSLNFHMRNHTGEKPYCCSECGKRFSQASNLQSHKRIHTSEKLYSCCECGKQFLYRTSLNTHMTVHTGEKPYCCSECGKRFSILSNLRRHTKNSHQSEAILLL</sequence>
<name>A0A8X7XLM4_POLSE</name>
<keyword evidence="10" id="KW-0804">Transcription</keyword>
<evidence type="ECO:0000256" key="12">
    <source>
        <dbReference type="PROSITE-ProRule" id="PRU00042"/>
    </source>
</evidence>
<evidence type="ECO:0000313" key="16">
    <source>
        <dbReference type="Proteomes" id="UP000886611"/>
    </source>
</evidence>
<feature type="region of interest" description="Disordered" evidence="13">
    <location>
        <begin position="195"/>
        <end position="264"/>
    </location>
</feature>
<dbReference type="FunFam" id="3.30.160.60:FF:001954">
    <property type="entry name" value="Zinc finger protein 787"/>
    <property type="match status" value="1"/>
</dbReference>
<dbReference type="FunFam" id="3.30.160.60:FF:002716">
    <property type="entry name" value="Zinc finger protein 212"/>
    <property type="match status" value="1"/>
</dbReference>
<evidence type="ECO:0000256" key="8">
    <source>
        <dbReference type="ARBA" id="ARBA00023015"/>
    </source>
</evidence>
<dbReference type="FunFam" id="3.30.160.60:FF:000646">
    <property type="entry name" value="Myeloid zinc finger 1"/>
    <property type="match status" value="1"/>
</dbReference>
<evidence type="ECO:0000256" key="10">
    <source>
        <dbReference type="ARBA" id="ARBA00023163"/>
    </source>
</evidence>
<comment type="caution">
    <text evidence="15">The sequence shown here is derived from an EMBL/GenBank/DDBJ whole genome shotgun (WGS) entry which is preliminary data.</text>
</comment>
<feature type="domain" description="C2H2-type" evidence="14">
    <location>
        <begin position="324"/>
        <end position="351"/>
    </location>
</feature>
<feature type="domain" description="C2H2-type" evidence="14">
    <location>
        <begin position="380"/>
        <end position="407"/>
    </location>
</feature>
<evidence type="ECO:0000259" key="14">
    <source>
        <dbReference type="PROSITE" id="PS50157"/>
    </source>
</evidence>
<keyword evidence="11" id="KW-0539">Nucleus</keyword>
<proteinExistence type="inferred from homology"/>
<feature type="domain" description="C2H2-type" evidence="14">
    <location>
        <begin position="548"/>
        <end position="575"/>
    </location>
</feature>
<feature type="non-terminal residue" evidence="15">
    <location>
        <position position="607"/>
    </location>
</feature>
<dbReference type="Pfam" id="PF00096">
    <property type="entry name" value="zf-C2H2"/>
    <property type="match status" value="5"/>
</dbReference>
<evidence type="ECO:0000256" key="6">
    <source>
        <dbReference type="ARBA" id="ARBA00022771"/>
    </source>
</evidence>
<keyword evidence="8" id="KW-0805">Transcription regulation</keyword>
<dbReference type="FunFam" id="3.30.160.60:FF:000759">
    <property type="entry name" value="zinc finger protein 16"/>
    <property type="match status" value="1"/>
</dbReference>
<dbReference type="AlphaFoldDB" id="A0A8X7XLM4"/>
<dbReference type="FunFam" id="3.30.160.60:FF:000912">
    <property type="entry name" value="Zinc finger protein 660"/>
    <property type="match status" value="1"/>
</dbReference>
<evidence type="ECO:0000313" key="15">
    <source>
        <dbReference type="EMBL" id="KAG2469510.1"/>
    </source>
</evidence>
<comment type="similarity">
    <text evidence="3">Belongs to the krueppel C2H2-type zinc-finger protein family.</text>
</comment>
<dbReference type="PANTHER" id="PTHR23235:SF142">
    <property type="entry name" value="ZINC FINGER PROTEIN 384"/>
    <property type="match status" value="1"/>
</dbReference>
<dbReference type="FunFam" id="3.30.160.60:FF:001155">
    <property type="entry name" value="Zinc finger 30C"/>
    <property type="match status" value="1"/>
</dbReference>
<protein>
    <submittedName>
        <fullName evidence="15">ZG57 protein</fullName>
    </submittedName>
</protein>
<keyword evidence="9" id="KW-0238">DNA-binding</keyword>
<keyword evidence="4" id="KW-0479">Metal-binding</keyword>
<dbReference type="PROSITE" id="PS00028">
    <property type="entry name" value="ZINC_FINGER_C2H2_1"/>
    <property type="match status" value="10"/>
</dbReference>